<evidence type="ECO:0000259" key="2">
    <source>
        <dbReference type="PROSITE" id="PS51913"/>
    </source>
</evidence>
<dbReference type="PANTHER" id="PTHR30603">
    <property type="entry name" value="RNA POLYMERASE SIGMA FACTOR RPO"/>
    <property type="match status" value="1"/>
</dbReference>
<dbReference type="AlphaFoldDB" id="A0A1J5FHP6"/>
<keyword evidence="1" id="KW-0804">Transcription</keyword>
<dbReference type="EMBL" id="MNYR01000030">
    <property type="protein sequence ID" value="OIP55943.1"/>
    <property type="molecule type" value="Genomic_DNA"/>
</dbReference>
<dbReference type="Proteomes" id="UP000183922">
    <property type="component" value="Unassembled WGS sequence"/>
</dbReference>
<dbReference type="InterPro" id="IPR036388">
    <property type="entry name" value="WH-like_DNA-bd_sf"/>
</dbReference>
<dbReference type="STRING" id="1805236.AUK13_01915"/>
<name>A0A1J5FHP6_9BACT</name>
<dbReference type="InterPro" id="IPR038087">
    <property type="entry name" value="RNAP_delta_N_dom_sf"/>
</dbReference>
<evidence type="ECO:0000313" key="4">
    <source>
        <dbReference type="Proteomes" id="UP000183922"/>
    </source>
</evidence>
<dbReference type="CDD" id="cd06171">
    <property type="entry name" value="Sigma70_r4"/>
    <property type="match status" value="1"/>
</dbReference>
<dbReference type="SUPFAM" id="SSF88659">
    <property type="entry name" value="Sigma3 and sigma4 domains of RNA polymerase sigma factors"/>
    <property type="match status" value="1"/>
</dbReference>
<gene>
    <name evidence="3" type="ORF">AUK13_01915</name>
</gene>
<dbReference type="InterPro" id="IPR050239">
    <property type="entry name" value="Sigma-70_RNA_pol_init_factors"/>
</dbReference>
<dbReference type="PRINTS" id="PR00046">
    <property type="entry name" value="SIGMA70FCT"/>
</dbReference>
<dbReference type="Pfam" id="PF04545">
    <property type="entry name" value="Sigma70_r4"/>
    <property type="match status" value="1"/>
</dbReference>
<comment type="caution">
    <text evidence="3">The sequence shown here is derived from an EMBL/GenBank/DDBJ whole genome shotgun (WGS) entry which is preliminary data.</text>
</comment>
<accession>A0A1J5FHP6</accession>
<feature type="domain" description="HTH HARE-type" evidence="2">
    <location>
        <begin position="245"/>
        <end position="309"/>
    </location>
</feature>
<dbReference type="Gene3D" id="1.10.10.1250">
    <property type="entry name" value="RNA polymerase, subunit delta, N-terminal domain"/>
    <property type="match status" value="1"/>
</dbReference>
<organism evidence="3 4">
    <name type="scientific">Candidatus Kuenenbacteria bacterium CG2_30_39_24</name>
    <dbReference type="NCBI Taxonomy" id="1805236"/>
    <lineage>
        <taxon>Bacteria</taxon>
        <taxon>Candidatus Kueneniibacteriota</taxon>
    </lineage>
</organism>
<evidence type="ECO:0000313" key="3">
    <source>
        <dbReference type="EMBL" id="OIP55943.1"/>
    </source>
</evidence>
<dbReference type="PROSITE" id="PS51913">
    <property type="entry name" value="HTH_HARE"/>
    <property type="match status" value="1"/>
</dbReference>
<dbReference type="GO" id="GO:0003700">
    <property type="term" value="F:DNA-binding transcription factor activity"/>
    <property type="evidence" value="ECO:0007669"/>
    <property type="project" value="InterPro"/>
</dbReference>
<dbReference type="InterPro" id="IPR013324">
    <property type="entry name" value="RNA_pol_sigma_r3/r4-like"/>
</dbReference>
<reference evidence="3 4" key="1">
    <citation type="journal article" date="2016" name="Environ. Microbiol.">
        <title>Genomic resolution of a cold subsurface aquifer community provides metabolic insights for novel microbes adapted to high CO concentrations.</title>
        <authorList>
            <person name="Probst A.J."/>
            <person name="Castelle C.J."/>
            <person name="Singh A."/>
            <person name="Brown C.T."/>
            <person name="Anantharaman K."/>
            <person name="Sharon I."/>
            <person name="Hug L.A."/>
            <person name="Burstein D."/>
            <person name="Emerson J.B."/>
            <person name="Thomas B.C."/>
            <person name="Banfield J.F."/>
        </authorList>
    </citation>
    <scope>NUCLEOTIDE SEQUENCE [LARGE SCALE GENOMIC DNA]</scope>
    <source>
        <strain evidence="3">CG2_30_39_24</strain>
    </source>
</reference>
<sequence length="373" mass="43218">MTDNILEKIIELQKDQRKAEINPKELVNFLLSELNNREREVLNARYGLVEDNCQTLEAIGKKYGITRERVRQIENNALDKALVKQGKDEALAELASVVVKEINKGGYIRQEDNLLNDLLGNSAEFKVDKNCLKFIFSKFLTSQIEPVDILYTERAWQIKDRDLGYFPKLVDGIRNVLNQKNQPMHLSEILAELEKEIADEKLKGLISEIEDWQSAVDSYLEVSKHFKKNLFDKWGLAHWRSVNPKRMRDKIHLILQKYEKPLHYKQIAEHINQEQFDAKRAHPATIHNELILDDRYVLVGRGIYALAEWGYKPGVIAEVIRDILQGSGTPLTKGEIMKEVLKRRMVKEGSVNLILSNRELFEKLSDGRYQVKA</sequence>
<dbReference type="GO" id="GO:0006352">
    <property type="term" value="P:DNA-templated transcription initiation"/>
    <property type="evidence" value="ECO:0007669"/>
    <property type="project" value="InterPro"/>
</dbReference>
<dbReference type="InterPro" id="IPR007759">
    <property type="entry name" value="Asxl_HARE-HTH"/>
</dbReference>
<dbReference type="InterPro" id="IPR000943">
    <property type="entry name" value="RNA_pol_sigma70"/>
</dbReference>
<dbReference type="PANTHER" id="PTHR30603:SF47">
    <property type="entry name" value="RNA POLYMERASE SIGMA FACTOR SIGD, CHLOROPLASTIC"/>
    <property type="match status" value="1"/>
</dbReference>
<proteinExistence type="predicted"/>
<protein>
    <recommendedName>
        <fullName evidence="2">HTH HARE-type domain-containing protein</fullName>
    </recommendedName>
</protein>
<evidence type="ECO:0000256" key="1">
    <source>
        <dbReference type="ARBA" id="ARBA00023163"/>
    </source>
</evidence>
<dbReference type="Gene3D" id="1.10.10.10">
    <property type="entry name" value="Winged helix-like DNA-binding domain superfamily/Winged helix DNA-binding domain"/>
    <property type="match status" value="1"/>
</dbReference>
<dbReference type="InterPro" id="IPR007630">
    <property type="entry name" value="RNA_pol_sigma70_r4"/>
</dbReference>